<feature type="transmembrane region" description="Helical" evidence="1">
    <location>
        <begin position="110"/>
        <end position="130"/>
    </location>
</feature>
<dbReference type="EMBL" id="DSMV01000038">
    <property type="protein sequence ID" value="HDW51224.1"/>
    <property type="molecule type" value="Genomic_DNA"/>
</dbReference>
<keyword evidence="1" id="KW-0472">Membrane</keyword>
<keyword evidence="1" id="KW-0812">Transmembrane</keyword>
<reference evidence="2" key="1">
    <citation type="journal article" date="2020" name="mSystems">
        <title>Genome- and Community-Level Interaction Insights into Carbon Utilization and Element Cycling Functions of Hydrothermarchaeota in Hydrothermal Sediment.</title>
        <authorList>
            <person name="Zhou Z."/>
            <person name="Liu Y."/>
            <person name="Xu W."/>
            <person name="Pan J."/>
            <person name="Luo Z.H."/>
            <person name="Li M."/>
        </authorList>
    </citation>
    <scope>NUCLEOTIDE SEQUENCE [LARGE SCALE GENOMIC DNA]</scope>
    <source>
        <strain evidence="2">SpSt-301</strain>
    </source>
</reference>
<gene>
    <name evidence="2" type="ORF">ENQ35_00510</name>
</gene>
<proteinExistence type="predicted"/>
<sequence length="132" mass="13867">MTAKLRPTRRQGAANGGLCPYCGALAGGDSKVCPTCGSDREPNRTVYDPLSQAWQVGRGLRRLPKPGEPMGGFVRCALFITGLFLLLPSFFGLVLGVTSWLTGASLPSPGGFVVGTLGTVVGVSVCWRAVRR</sequence>
<evidence type="ECO:0000256" key="1">
    <source>
        <dbReference type="SAM" id="Phobius"/>
    </source>
</evidence>
<accession>A0A7C1F363</accession>
<protein>
    <submittedName>
        <fullName evidence="2">Uncharacterized protein</fullName>
    </submittedName>
</protein>
<feature type="transmembrane region" description="Helical" evidence="1">
    <location>
        <begin position="72"/>
        <end position="98"/>
    </location>
</feature>
<evidence type="ECO:0000313" key="2">
    <source>
        <dbReference type="EMBL" id="HDW51224.1"/>
    </source>
</evidence>
<comment type="caution">
    <text evidence="2">The sequence shown here is derived from an EMBL/GenBank/DDBJ whole genome shotgun (WGS) entry which is preliminary data.</text>
</comment>
<keyword evidence="1" id="KW-1133">Transmembrane helix</keyword>
<organism evidence="2">
    <name type="scientific">Ammonifex degensii</name>
    <dbReference type="NCBI Taxonomy" id="42838"/>
    <lineage>
        <taxon>Bacteria</taxon>
        <taxon>Bacillati</taxon>
        <taxon>Bacillota</taxon>
        <taxon>Clostridia</taxon>
        <taxon>Thermoanaerobacterales</taxon>
        <taxon>Thermoanaerobacteraceae</taxon>
        <taxon>Ammonifex</taxon>
    </lineage>
</organism>
<name>A0A7C1F363_9THEO</name>
<dbReference type="AlphaFoldDB" id="A0A7C1F363"/>